<dbReference type="AlphaFoldDB" id="A0A3P3U8U5"/>
<comment type="caution">
    <text evidence="1">The sequence shown here is derived from an EMBL/GenBank/DDBJ whole genome shotgun (WGS) entry which is preliminary data.</text>
</comment>
<gene>
    <name evidence="1" type="ORF">EHV15_30460</name>
</gene>
<evidence type="ECO:0008006" key="3">
    <source>
        <dbReference type="Google" id="ProtNLM"/>
    </source>
</evidence>
<protein>
    <recommendedName>
        <fullName evidence="3">DNA-binding protein</fullName>
    </recommendedName>
</protein>
<dbReference type="RefSeq" id="WP_128634558.1">
    <property type="nucleotide sequence ID" value="NZ_RRCN01000001.1"/>
</dbReference>
<dbReference type="Proteomes" id="UP000267017">
    <property type="component" value="Unassembled WGS sequence"/>
</dbReference>
<evidence type="ECO:0000313" key="2">
    <source>
        <dbReference type="Proteomes" id="UP000267017"/>
    </source>
</evidence>
<dbReference type="OrthoDB" id="2512975at2"/>
<proteinExistence type="predicted"/>
<keyword evidence="2" id="KW-1185">Reference proteome</keyword>
<name>A0A3P3U8U5_9BACL</name>
<sequence>MEFIAGLYANDNIDTNYLDLDTIIKMLKMSYSLELWDKLIQLSDDLFKRAKNITLESYKPTKSYIYYYGYSLLIKGSALKELRRYDESKQCIEQYSDLSWLNPQDHEGKDEVEFFKFIALPNRYEVELLSGNINILDSYVEFLKENEGELIPGLTSILRAANMHKFKVDKEISLFTKQIEQLNKPINHEIIDITYLYRLYNELIVYFVNASEYKRAIDICLYMLQLSFETDNSRFFKKAVFYYETLRDFASATQNNHYIKMIRGGMKDEEISYLRNVADFTG</sequence>
<reference evidence="1 2" key="1">
    <citation type="submission" date="2018-11" db="EMBL/GenBank/DDBJ databases">
        <title>Genome sequencing of Paenibacillus sp. KCOM 3021 (= ChDC PVNT-B20).</title>
        <authorList>
            <person name="Kook J.-K."/>
            <person name="Park S.-N."/>
            <person name="Lim Y.K."/>
        </authorList>
    </citation>
    <scope>NUCLEOTIDE SEQUENCE [LARGE SCALE GENOMIC DNA]</scope>
    <source>
        <strain evidence="1 2">KCOM 3021</strain>
    </source>
</reference>
<accession>A0A3P3U8U5</accession>
<dbReference type="EMBL" id="RRCN01000001">
    <property type="protein sequence ID" value="RRJ66772.1"/>
    <property type="molecule type" value="Genomic_DNA"/>
</dbReference>
<evidence type="ECO:0000313" key="1">
    <source>
        <dbReference type="EMBL" id="RRJ66772.1"/>
    </source>
</evidence>
<organism evidence="1 2">
    <name type="scientific">Paenibacillus oralis</name>
    <dbReference type="NCBI Taxonomy" id="2490856"/>
    <lineage>
        <taxon>Bacteria</taxon>
        <taxon>Bacillati</taxon>
        <taxon>Bacillota</taxon>
        <taxon>Bacilli</taxon>
        <taxon>Bacillales</taxon>
        <taxon>Paenibacillaceae</taxon>
        <taxon>Paenibacillus</taxon>
    </lineage>
</organism>